<keyword evidence="1" id="KW-0175">Coiled coil</keyword>
<evidence type="ECO:0000313" key="4">
    <source>
        <dbReference type="Proteomes" id="UP000018201"/>
    </source>
</evidence>
<name>U6GUB4_9EIME</name>
<reference evidence="3" key="1">
    <citation type="submission" date="2013-10" db="EMBL/GenBank/DDBJ databases">
        <title>Genomic analysis of the causative agents of coccidiosis in chickens.</title>
        <authorList>
            <person name="Reid A.J."/>
            <person name="Blake D."/>
            <person name="Billington K."/>
            <person name="Browne H."/>
            <person name="Dunn M."/>
            <person name="Hung S."/>
            <person name="Kawahara F."/>
            <person name="Miranda-Saavedra D."/>
            <person name="Mourier T."/>
            <person name="Nagra H."/>
            <person name="Otto T.D."/>
            <person name="Rawlings N."/>
            <person name="Sanchez A."/>
            <person name="Sanders M."/>
            <person name="Subramaniam C."/>
            <person name="Tay Y."/>
            <person name="Dear P."/>
            <person name="Doerig C."/>
            <person name="Gruber A."/>
            <person name="Parkinson J."/>
            <person name="Shirley M."/>
            <person name="Wan K.L."/>
            <person name="Berriman M."/>
            <person name="Tomley F."/>
            <person name="Pain A."/>
        </authorList>
    </citation>
    <scope>NUCLEOTIDE SEQUENCE [LARGE SCALE GENOMIC DNA]</scope>
    <source>
        <strain evidence="3">Houghton</strain>
    </source>
</reference>
<accession>U6GUB4</accession>
<organism evidence="3 4">
    <name type="scientific">Eimeria praecox</name>
    <dbReference type="NCBI Taxonomy" id="51316"/>
    <lineage>
        <taxon>Eukaryota</taxon>
        <taxon>Sar</taxon>
        <taxon>Alveolata</taxon>
        <taxon>Apicomplexa</taxon>
        <taxon>Conoidasida</taxon>
        <taxon>Coccidia</taxon>
        <taxon>Eucoccidiorida</taxon>
        <taxon>Eimeriorina</taxon>
        <taxon>Eimeriidae</taxon>
        <taxon>Eimeria</taxon>
    </lineage>
</organism>
<feature type="compositionally biased region" description="Low complexity" evidence="2">
    <location>
        <begin position="279"/>
        <end position="288"/>
    </location>
</feature>
<keyword evidence="4" id="KW-1185">Reference proteome</keyword>
<feature type="coiled-coil region" evidence="1">
    <location>
        <begin position="74"/>
        <end position="101"/>
    </location>
</feature>
<dbReference type="Proteomes" id="UP000018201">
    <property type="component" value="Unassembled WGS sequence"/>
</dbReference>
<dbReference type="VEuPathDB" id="ToxoDB:EPH_0042790"/>
<dbReference type="OrthoDB" id="330153at2759"/>
<evidence type="ECO:0000256" key="1">
    <source>
        <dbReference type="SAM" id="Coils"/>
    </source>
</evidence>
<dbReference type="AlphaFoldDB" id="U6GUB4"/>
<evidence type="ECO:0000313" key="3">
    <source>
        <dbReference type="EMBL" id="CDI83137.1"/>
    </source>
</evidence>
<gene>
    <name evidence="3" type="ORF">EPH_0042790</name>
</gene>
<reference evidence="3" key="2">
    <citation type="submission" date="2013-10" db="EMBL/GenBank/DDBJ databases">
        <authorList>
            <person name="Aslett M."/>
        </authorList>
    </citation>
    <scope>NUCLEOTIDE SEQUENCE [LARGE SCALE GENOMIC DNA]</scope>
    <source>
        <strain evidence="3">Houghton</strain>
    </source>
</reference>
<evidence type="ECO:0000256" key="2">
    <source>
        <dbReference type="SAM" id="MobiDB-lite"/>
    </source>
</evidence>
<sequence>MLLKSTHTEARYSYLGAKQKDVKYVACIQNQLHTTYKSLQHRVADSLPVAFELDDPAEIRQEQKRRREQLVKAQAFLETKANELRMREEKLKQNISAHMSRLAKELNLRQQAVEMQQKALEINTKQVLKLANMSLKKHSRREALIACEREAVEAKKSEYWQRDFQRMLMERPIVFAPPQEAAAAAGPPPAATKPLSETTRHVETAPADTNSFAYWLANKQYTVSRVQNTTAGPEAEPVEVADVAADRATVATLLHQPIEEVPPFEVAPVQEKEEEIPETVEAPEAANEAADETPEQPAAEEEEEAAAPEQVPEEEEVIGATDAVAEAAETEQASD</sequence>
<feature type="compositionally biased region" description="Acidic residues" evidence="2">
    <location>
        <begin position="289"/>
        <end position="317"/>
    </location>
</feature>
<protein>
    <submittedName>
        <fullName evidence="3">Filamin, putative</fullName>
    </submittedName>
</protein>
<feature type="region of interest" description="Disordered" evidence="2">
    <location>
        <begin position="269"/>
        <end position="335"/>
    </location>
</feature>
<dbReference type="EMBL" id="HG692549">
    <property type="protein sequence ID" value="CDI83137.1"/>
    <property type="molecule type" value="Genomic_DNA"/>
</dbReference>
<proteinExistence type="predicted"/>